<feature type="domain" description="Integrase catalytic" evidence="1">
    <location>
        <begin position="1"/>
        <end position="106"/>
    </location>
</feature>
<dbReference type="InterPro" id="IPR036397">
    <property type="entry name" value="RNaseH_sf"/>
</dbReference>
<evidence type="ECO:0000313" key="3">
    <source>
        <dbReference type="Proteomes" id="UP000237271"/>
    </source>
</evidence>
<dbReference type="InterPro" id="IPR050951">
    <property type="entry name" value="Retrovirus_Pol_polyprotein"/>
</dbReference>
<dbReference type="OrthoDB" id="120952at2759"/>
<evidence type="ECO:0000313" key="2">
    <source>
        <dbReference type="EMBL" id="POM64365.1"/>
    </source>
</evidence>
<dbReference type="InterPro" id="IPR001584">
    <property type="entry name" value="Integrase_cat-core"/>
</dbReference>
<dbReference type="PROSITE" id="PS50994">
    <property type="entry name" value="INTEGRASE"/>
    <property type="match status" value="1"/>
</dbReference>
<dbReference type="EMBL" id="NCKW01011119">
    <property type="protein sequence ID" value="POM64365.1"/>
    <property type="molecule type" value="Genomic_DNA"/>
</dbReference>
<dbReference type="Gene3D" id="3.30.420.10">
    <property type="entry name" value="Ribonuclease H-like superfamily/Ribonuclease H"/>
    <property type="match status" value="1"/>
</dbReference>
<dbReference type="SUPFAM" id="SSF53098">
    <property type="entry name" value="Ribonuclease H-like"/>
    <property type="match status" value="1"/>
</dbReference>
<dbReference type="AlphaFoldDB" id="A0A2P4XFN5"/>
<accession>A0A2P4XFN5</accession>
<dbReference type="PANTHER" id="PTHR37984:SF5">
    <property type="entry name" value="PROTEIN NYNRIN-LIKE"/>
    <property type="match status" value="1"/>
</dbReference>
<gene>
    <name evidence="2" type="ORF">PHPALM_20113</name>
</gene>
<proteinExistence type="predicted"/>
<protein>
    <recommendedName>
        <fullName evidence="1">Integrase catalytic domain-containing protein</fullName>
    </recommendedName>
</protein>
<dbReference type="Proteomes" id="UP000237271">
    <property type="component" value="Unassembled WGS sequence"/>
</dbReference>
<dbReference type="GO" id="GO:0015074">
    <property type="term" value="P:DNA integration"/>
    <property type="evidence" value="ECO:0007669"/>
    <property type="project" value="InterPro"/>
</dbReference>
<organism evidence="2 3">
    <name type="scientific">Phytophthora palmivora</name>
    <dbReference type="NCBI Taxonomy" id="4796"/>
    <lineage>
        <taxon>Eukaryota</taxon>
        <taxon>Sar</taxon>
        <taxon>Stramenopiles</taxon>
        <taxon>Oomycota</taxon>
        <taxon>Peronosporomycetes</taxon>
        <taxon>Peronosporales</taxon>
        <taxon>Peronosporaceae</taxon>
        <taxon>Phytophthora</taxon>
    </lineage>
</organism>
<dbReference type="InterPro" id="IPR012337">
    <property type="entry name" value="RNaseH-like_sf"/>
</dbReference>
<evidence type="ECO:0000259" key="1">
    <source>
        <dbReference type="PROSITE" id="PS50994"/>
    </source>
</evidence>
<name>A0A2P4XFN5_9STRA</name>
<dbReference type="GO" id="GO:0003676">
    <property type="term" value="F:nucleic acid binding"/>
    <property type="evidence" value="ECO:0007669"/>
    <property type="project" value="InterPro"/>
</dbReference>
<sequence>MVNEVISRYGVPEGLLSDQGSNFISESARSFFETLGIKKLFGTVYHPQTQGLVERFNGTLIGMLKMFLNESQDDWVLYLPRVLFAYRSSYQEALKDSPFFSLYGRDPVLPLDLAFLNTNAEWKSNETAAYRRRLLVERQLVKALGRHEQQLEDQVEAKFTEGDPVWVYQYFRARRGEKRTDKMAFSWHGPYRVVSAFGENAFKIAIPLHPNRVVTINANPLKSFRGRWSRPFPSEVPTGVLTEAGVDDDGPLAEEDLPSMRYVKRLVLGGEETAFADVSCPVIDIIGQRKKNSEELFLVLLPTYETSWCVRGTLLPAYSALIKTFEDTYRREKGSPELRRSARLADANIAADEEEFLF</sequence>
<reference evidence="2 3" key="1">
    <citation type="journal article" date="2017" name="Genome Biol. Evol.">
        <title>Phytophthora megakarya and P. palmivora, closely related causal agents of cacao black pod rot, underwent increases in genome sizes and gene numbers by different mechanisms.</title>
        <authorList>
            <person name="Ali S.S."/>
            <person name="Shao J."/>
            <person name="Lary D.J."/>
            <person name="Kronmiller B."/>
            <person name="Shen D."/>
            <person name="Strem M.D."/>
            <person name="Amoako-Attah I."/>
            <person name="Akrofi A.Y."/>
            <person name="Begoude B.A."/>
            <person name="Ten Hoopen G.M."/>
            <person name="Coulibaly K."/>
            <person name="Kebe B.I."/>
            <person name="Melnick R.L."/>
            <person name="Guiltinan M.J."/>
            <person name="Tyler B.M."/>
            <person name="Meinhardt L.W."/>
            <person name="Bailey B.A."/>
        </authorList>
    </citation>
    <scope>NUCLEOTIDE SEQUENCE [LARGE SCALE GENOMIC DNA]</scope>
    <source>
        <strain evidence="3">sbr112.9</strain>
    </source>
</reference>
<dbReference type="PANTHER" id="PTHR37984">
    <property type="entry name" value="PROTEIN CBG26694"/>
    <property type="match status" value="1"/>
</dbReference>
<comment type="caution">
    <text evidence="2">The sequence shown here is derived from an EMBL/GenBank/DDBJ whole genome shotgun (WGS) entry which is preliminary data.</text>
</comment>
<keyword evidence="3" id="KW-1185">Reference proteome</keyword>